<reference evidence="3" key="2">
    <citation type="journal article" date="2024" name="Plant">
        <title>Genomic evolution and insights into agronomic trait innovations of Sesamum species.</title>
        <authorList>
            <person name="Miao H."/>
            <person name="Wang L."/>
            <person name="Qu L."/>
            <person name="Liu H."/>
            <person name="Sun Y."/>
            <person name="Le M."/>
            <person name="Wang Q."/>
            <person name="Wei S."/>
            <person name="Zheng Y."/>
            <person name="Lin W."/>
            <person name="Duan Y."/>
            <person name="Cao H."/>
            <person name="Xiong S."/>
            <person name="Wang X."/>
            <person name="Wei L."/>
            <person name="Li C."/>
            <person name="Ma Q."/>
            <person name="Ju M."/>
            <person name="Zhao R."/>
            <person name="Li G."/>
            <person name="Mu C."/>
            <person name="Tian Q."/>
            <person name="Mei H."/>
            <person name="Zhang T."/>
            <person name="Gao T."/>
            <person name="Zhang H."/>
        </authorList>
    </citation>
    <scope>NUCLEOTIDE SEQUENCE</scope>
    <source>
        <strain evidence="3">KEN1</strain>
    </source>
</reference>
<protein>
    <recommendedName>
        <fullName evidence="2">Reverse transcriptase Ty1/copia-type domain-containing protein</fullName>
    </recommendedName>
</protein>
<evidence type="ECO:0000313" key="3">
    <source>
        <dbReference type="EMBL" id="KAL0462720.1"/>
    </source>
</evidence>
<organism evidence="3">
    <name type="scientific">Sesamum latifolium</name>
    <dbReference type="NCBI Taxonomy" id="2727402"/>
    <lineage>
        <taxon>Eukaryota</taxon>
        <taxon>Viridiplantae</taxon>
        <taxon>Streptophyta</taxon>
        <taxon>Embryophyta</taxon>
        <taxon>Tracheophyta</taxon>
        <taxon>Spermatophyta</taxon>
        <taxon>Magnoliopsida</taxon>
        <taxon>eudicotyledons</taxon>
        <taxon>Gunneridae</taxon>
        <taxon>Pentapetalae</taxon>
        <taxon>asterids</taxon>
        <taxon>lamiids</taxon>
        <taxon>Lamiales</taxon>
        <taxon>Pedaliaceae</taxon>
        <taxon>Sesamum</taxon>
    </lineage>
</organism>
<reference evidence="3" key="1">
    <citation type="submission" date="2020-06" db="EMBL/GenBank/DDBJ databases">
        <authorList>
            <person name="Li T."/>
            <person name="Hu X."/>
            <person name="Zhang T."/>
            <person name="Song X."/>
            <person name="Zhang H."/>
            <person name="Dai N."/>
            <person name="Sheng W."/>
            <person name="Hou X."/>
            <person name="Wei L."/>
        </authorList>
    </citation>
    <scope>NUCLEOTIDE SEQUENCE</scope>
    <source>
        <strain evidence="3">KEN1</strain>
        <tissue evidence="3">Leaf</tissue>
    </source>
</reference>
<name>A0AAW2YB93_9LAMI</name>
<proteinExistence type="predicted"/>
<evidence type="ECO:0000256" key="1">
    <source>
        <dbReference type="SAM" id="MobiDB-lite"/>
    </source>
</evidence>
<dbReference type="Pfam" id="PF07727">
    <property type="entry name" value="RVT_2"/>
    <property type="match status" value="1"/>
</dbReference>
<gene>
    <name evidence="3" type="ORF">Slati_0159600</name>
</gene>
<feature type="domain" description="Reverse transcriptase Ty1/copia-type" evidence="2">
    <location>
        <begin position="111"/>
        <end position="229"/>
    </location>
</feature>
<dbReference type="AlphaFoldDB" id="A0AAW2YB93"/>
<accession>A0AAW2YB93</accession>
<comment type="caution">
    <text evidence="3">The sequence shown here is derived from an EMBL/GenBank/DDBJ whole genome shotgun (WGS) entry which is preliminary data.</text>
</comment>
<sequence>MLEAERENNNELSLPIDKKEDLDTQPPMLDHIAPELRRSTRAYLNPLWMNDFVCNYSTTQAPPTISAITSAHAVFVASGSSLREPQTYNQAATQSEWINAMKAEIQALHNNQTWDITPLPLDKRTIGCRWIYKLKLKPDGMVHKHKARLVAKGYNQIEWVDFFEKFSPVAKVVMVRTLLAAAASAGWHIHQLDVNNAFLYGYMDEDLYIDAPEGYSVPPGHVCRLKKSLLWSQTSITPVELWIHFKDAVFWYNLRMTIVCLPNLLMQVLLHC</sequence>
<dbReference type="EMBL" id="JACGWN010000001">
    <property type="protein sequence ID" value="KAL0462720.1"/>
    <property type="molecule type" value="Genomic_DNA"/>
</dbReference>
<dbReference type="InterPro" id="IPR013103">
    <property type="entry name" value="RVT_2"/>
</dbReference>
<feature type="region of interest" description="Disordered" evidence="1">
    <location>
        <begin position="1"/>
        <end position="26"/>
    </location>
</feature>
<evidence type="ECO:0000259" key="2">
    <source>
        <dbReference type="Pfam" id="PF07727"/>
    </source>
</evidence>